<feature type="coiled-coil region" evidence="2">
    <location>
        <begin position="34"/>
        <end position="61"/>
    </location>
</feature>
<dbReference type="EMBL" id="JBEHCU010005982">
    <property type="protein sequence ID" value="KAL1398199.1"/>
    <property type="molecule type" value="Genomic_DNA"/>
</dbReference>
<name>A0ABD1DEU2_CULPP</name>
<dbReference type="Proteomes" id="UP001562425">
    <property type="component" value="Unassembled WGS sequence"/>
</dbReference>
<feature type="region of interest" description="Disordered" evidence="3">
    <location>
        <begin position="198"/>
        <end position="223"/>
    </location>
</feature>
<dbReference type="Pfam" id="PF00147">
    <property type="entry name" value="Fibrinogen_C"/>
    <property type="match status" value="1"/>
</dbReference>
<keyword evidence="4" id="KW-0732">Signal</keyword>
<proteinExistence type="predicted"/>
<keyword evidence="2" id="KW-0175">Coiled coil</keyword>
<evidence type="ECO:0000256" key="3">
    <source>
        <dbReference type="SAM" id="MobiDB-lite"/>
    </source>
</evidence>
<keyword evidence="7" id="KW-1185">Reference proteome</keyword>
<dbReference type="PROSITE" id="PS00514">
    <property type="entry name" value="FIBRINOGEN_C_1"/>
    <property type="match status" value="1"/>
</dbReference>
<dbReference type="SUPFAM" id="SSF56496">
    <property type="entry name" value="Fibrinogen C-terminal domain-like"/>
    <property type="match status" value="1"/>
</dbReference>
<feature type="compositionally biased region" description="Polar residues" evidence="3">
    <location>
        <begin position="201"/>
        <end position="214"/>
    </location>
</feature>
<dbReference type="InterPro" id="IPR020837">
    <property type="entry name" value="Fibrinogen_CS"/>
</dbReference>
<dbReference type="PROSITE" id="PS51406">
    <property type="entry name" value="FIBRINOGEN_C_2"/>
    <property type="match status" value="1"/>
</dbReference>
<comment type="caution">
    <text evidence="6">The sequence shown here is derived from an EMBL/GenBank/DDBJ whole genome shotgun (WGS) entry which is preliminary data.</text>
</comment>
<protein>
    <recommendedName>
        <fullName evidence="5">Fibrinogen C-terminal domain-containing protein</fullName>
    </recommendedName>
</protein>
<organism evidence="6 7">
    <name type="scientific">Culex pipiens pipiens</name>
    <name type="common">Northern house mosquito</name>
    <dbReference type="NCBI Taxonomy" id="38569"/>
    <lineage>
        <taxon>Eukaryota</taxon>
        <taxon>Metazoa</taxon>
        <taxon>Ecdysozoa</taxon>
        <taxon>Arthropoda</taxon>
        <taxon>Hexapoda</taxon>
        <taxon>Insecta</taxon>
        <taxon>Pterygota</taxon>
        <taxon>Neoptera</taxon>
        <taxon>Endopterygota</taxon>
        <taxon>Diptera</taxon>
        <taxon>Nematocera</taxon>
        <taxon>Culicoidea</taxon>
        <taxon>Culicidae</taxon>
        <taxon>Culicinae</taxon>
        <taxon>Culicini</taxon>
        <taxon>Culex</taxon>
        <taxon>Culex</taxon>
    </lineage>
</organism>
<evidence type="ECO:0000256" key="1">
    <source>
        <dbReference type="ARBA" id="ARBA00023157"/>
    </source>
</evidence>
<evidence type="ECO:0000313" key="6">
    <source>
        <dbReference type="EMBL" id="KAL1398199.1"/>
    </source>
</evidence>
<dbReference type="AlphaFoldDB" id="A0ABD1DEU2"/>
<sequence length="285" mass="33107">MRSYRGLWLGLSILSVLNSSCCSTTFEDKLKEFEERISAQFNQLSEQIKSIKEQQIILREELSKNTGAYYASCRAVPSNSSNLHMIRPRDGITLPFIAYCNQRSSLGSGGWIVIHRRYNGQLDFERSWQEYKEGFGEPDEEHWLGLKKIHGITRSGEHELLVVLRDFDGTSKYALYDGFEVSDERTNFTLSLGRMSRGTAGDSTKVSDGMQFSTPDRDNDRDGNKSCAEFYRSGWWFNFCMEANLNGLYKQKDDQHQTMNWYRFRKDYQGLKEATMMIREKLDMN</sequence>
<evidence type="ECO:0000313" key="7">
    <source>
        <dbReference type="Proteomes" id="UP001562425"/>
    </source>
</evidence>
<evidence type="ECO:0000256" key="2">
    <source>
        <dbReference type="SAM" id="Coils"/>
    </source>
</evidence>
<dbReference type="InterPro" id="IPR036056">
    <property type="entry name" value="Fibrinogen-like_C"/>
</dbReference>
<dbReference type="CDD" id="cd00087">
    <property type="entry name" value="FReD"/>
    <property type="match status" value="1"/>
</dbReference>
<dbReference type="PANTHER" id="PTHR19143">
    <property type="entry name" value="FIBRINOGEN/TENASCIN/ANGIOPOEITIN"/>
    <property type="match status" value="1"/>
</dbReference>
<evidence type="ECO:0000259" key="5">
    <source>
        <dbReference type="PROSITE" id="PS51406"/>
    </source>
</evidence>
<dbReference type="InterPro" id="IPR002181">
    <property type="entry name" value="Fibrinogen_a/b/g_C_dom"/>
</dbReference>
<dbReference type="SMART" id="SM00186">
    <property type="entry name" value="FBG"/>
    <property type="match status" value="1"/>
</dbReference>
<dbReference type="PANTHER" id="PTHR19143:SF327">
    <property type="entry name" value="FI21813P1-RELATED"/>
    <property type="match status" value="1"/>
</dbReference>
<reference evidence="6 7" key="1">
    <citation type="submission" date="2024-05" db="EMBL/GenBank/DDBJ databases">
        <title>Culex pipiens pipiens assembly and annotation.</title>
        <authorList>
            <person name="Alout H."/>
            <person name="Durand T."/>
        </authorList>
    </citation>
    <scope>NUCLEOTIDE SEQUENCE [LARGE SCALE GENOMIC DNA]</scope>
    <source>
        <strain evidence="6">HA-2024</strain>
        <tissue evidence="6">Whole body</tissue>
    </source>
</reference>
<keyword evidence="1" id="KW-1015">Disulfide bond</keyword>
<feature type="domain" description="Fibrinogen C-terminal" evidence="5">
    <location>
        <begin position="64"/>
        <end position="282"/>
    </location>
</feature>
<dbReference type="InterPro" id="IPR050373">
    <property type="entry name" value="Fibrinogen_C-term_domain"/>
</dbReference>
<gene>
    <name evidence="6" type="ORF">pipiens_009156</name>
</gene>
<dbReference type="Gene3D" id="3.90.215.10">
    <property type="entry name" value="Gamma Fibrinogen, chain A, domain 1"/>
    <property type="match status" value="1"/>
</dbReference>
<feature type="signal peptide" evidence="4">
    <location>
        <begin position="1"/>
        <end position="23"/>
    </location>
</feature>
<dbReference type="InterPro" id="IPR014716">
    <property type="entry name" value="Fibrinogen_a/b/g_C_1"/>
</dbReference>
<accession>A0ABD1DEU2</accession>
<evidence type="ECO:0000256" key="4">
    <source>
        <dbReference type="SAM" id="SignalP"/>
    </source>
</evidence>
<feature type="chain" id="PRO_5044826858" description="Fibrinogen C-terminal domain-containing protein" evidence="4">
    <location>
        <begin position="24"/>
        <end position="285"/>
    </location>
</feature>